<feature type="region of interest" description="Disordered" evidence="1">
    <location>
        <begin position="1"/>
        <end position="27"/>
    </location>
</feature>
<dbReference type="Pfam" id="PF25236">
    <property type="entry name" value="DUF7851"/>
    <property type="match status" value="1"/>
</dbReference>
<proteinExistence type="predicted"/>
<feature type="domain" description="DUF7851" evidence="2">
    <location>
        <begin position="23"/>
        <end position="222"/>
    </location>
</feature>
<dbReference type="AlphaFoldDB" id="A0AAP0J4X1"/>
<protein>
    <recommendedName>
        <fullName evidence="2">DUF7851 domain-containing protein</fullName>
    </recommendedName>
</protein>
<comment type="caution">
    <text evidence="3">The sequence shown here is derived from an EMBL/GenBank/DDBJ whole genome shotgun (WGS) entry which is preliminary data.</text>
</comment>
<dbReference type="EMBL" id="JBBNAF010000007">
    <property type="protein sequence ID" value="KAK9127100.1"/>
    <property type="molecule type" value="Genomic_DNA"/>
</dbReference>
<dbReference type="Proteomes" id="UP001420932">
    <property type="component" value="Unassembled WGS sequence"/>
</dbReference>
<evidence type="ECO:0000259" key="2">
    <source>
        <dbReference type="Pfam" id="PF25236"/>
    </source>
</evidence>
<dbReference type="PANTHER" id="PTHR36375:SF1">
    <property type="entry name" value="OS05G0459300 PROTEIN"/>
    <property type="match status" value="1"/>
</dbReference>
<keyword evidence="4" id="KW-1185">Reference proteome</keyword>
<gene>
    <name evidence="3" type="ORF">Syun_015897</name>
</gene>
<dbReference type="InterPro" id="IPR057173">
    <property type="entry name" value="DUF7851"/>
</dbReference>
<name>A0AAP0J4X1_9MAGN</name>
<dbReference type="PANTHER" id="PTHR36375">
    <property type="entry name" value="OS05G0459300 PROTEIN"/>
    <property type="match status" value="1"/>
</dbReference>
<accession>A0AAP0J4X1</accession>
<reference evidence="3 4" key="1">
    <citation type="submission" date="2024-01" db="EMBL/GenBank/DDBJ databases">
        <title>Genome assemblies of Stephania.</title>
        <authorList>
            <person name="Yang L."/>
        </authorList>
    </citation>
    <scope>NUCLEOTIDE SEQUENCE [LARGE SCALE GENOMIC DNA]</scope>
    <source>
        <strain evidence="3">YNDBR</strain>
        <tissue evidence="3">Leaf</tissue>
    </source>
</reference>
<evidence type="ECO:0000256" key="1">
    <source>
        <dbReference type="SAM" id="MobiDB-lite"/>
    </source>
</evidence>
<evidence type="ECO:0000313" key="4">
    <source>
        <dbReference type="Proteomes" id="UP001420932"/>
    </source>
</evidence>
<feature type="compositionally biased region" description="Basic residues" evidence="1">
    <location>
        <begin position="9"/>
        <end position="21"/>
    </location>
</feature>
<evidence type="ECO:0000313" key="3">
    <source>
        <dbReference type="EMBL" id="KAK9127100.1"/>
    </source>
</evidence>
<organism evidence="3 4">
    <name type="scientific">Stephania yunnanensis</name>
    <dbReference type="NCBI Taxonomy" id="152371"/>
    <lineage>
        <taxon>Eukaryota</taxon>
        <taxon>Viridiplantae</taxon>
        <taxon>Streptophyta</taxon>
        <taxon>Embryophyta</taxon>
        <taxon>Tracheophyta</taxon>
        <taxon>Spermatophyta</taxon>
        <taxon>Magnoliopsida</taxon>
        <taxon>Ranunculales</taxon>
        <taxon>Menispermaceae</taxon>
        <taxon>Menispermoideae</taxon>
        <taxon>Cissampelideae</taxon>
        <taxon>Stephania</taxon>
    </lineage>
</organism>
<sequence>MEHKVEEKKKKKFNQQQHKNKSSSDLAFKPSSEVKGLRFGAQFIVKSFTVRRATSLQLLRLLSLPQRRRNNNNNNNSIFPSTTAYVPTNFTILAHHAWHTLTLGLGTKKSKVILFVFESEAMKVSVDQAWPEEIPLGEVNKRLIRRGLSGCEMARFKFRKGCLTFYVYAVRCSRRHDQHQTLGSSRFERVDDLTTVLQSVVALKDFLDHTAMLALPHQRRITTTNTAFVAAAAAGATTTVINVKKLDAAAAAATTTDVAAAAAPPPP</sequence>